<evidence type="ECO:0000313" key="3">
    <source>
        <dbReference type="EMBL" id="GLQ06371.1"/>
    </source>
</evidence>
<dbReference type="InterPro" id="IPR047048">
    <property type="entry name" value="TlyA"/>
</dbReference>
<dbReference type="Pfam" id="PF01728">
    <property type="entry name" value="FtsJ"/>
    <property type="match status" value="1"/>
</dbReference>
<dbReference type="Gene3D" id="3.40.50.150">
    <property type="entry name" value="Vaccinia Virus protein VP39"/>
    <property type="match status" value="1"/>
</dbReference>
<dbReference type="PANTHER" id="PTHR32319">
    <property type="entry name" value="BACTERIAL HEMOLYSIN-LIKE PROTEIN"/>
    <property type="match status" value="1"/>
</dbReference>
<evidence type="ECO:0000313" key="4">
    <source>
        <dbReference type="Proteomes" id="UP001161409"/>
    </source>
</evidence>
<dbReference type="CDD" id="cd02440">
    <property type="entry name" value="AdoMet_MTases"/>
    <property type="match status" value="1"/>
</dbReference>
<dbReference type="EMBL" id="BSNF01000006">
    <property type="protein sequence ID" value="GLQ06371.1"/>
    <property type="molecule type" value="Genomic_DNA"/>
</dbReference>
<evidence type="ECO:0000259" key="2">
    <source>
        <dbReference type="Pfam" id="PF01728"/>
    </source>
</evidence>
<evidence type="ECO:0000256" key="1">
    <source>
        <dbReference type="ARBA" id="ARBA00022884"/>
    </source>
</evidence>
<sequence>MISDGRVSLNGVTATKANRKVSGNCDLSVETLDFEWVGRGALKLIAALDHFGCDCQNKVAVDIGASTGGFSQVLLRRGAERVYAVDVGHGQLAPELQNETRLINLENLNARHLSADHIPEPIDLVVSDVSFISLTKALPAALNLCRRGAVLAVLVKPQFEVGKGNLGKGGIVRDLELKEKVRRDMEAWIDARTGWRCLGSVESPITGSDGNTEYLMGASFDA</sequence>
<reference evidence="3" key="1">
    <citation type="journal article" date="2014" name="Int. J. Syst. Evol. Microbiol.">
        <title>Complete genome of a new Firmicutes species belonging to the dominant human colonic microbiota ('Ruminococcus bicirculans') reveals two chromosomes and a selective capacity to utilize plant glucans.</title>
        <authorList>
            <consortium name="NISC Comparative Sequencing Program"/>
            <person name="Wegmann U."/>
            <person name="Louis P."/>
            <person name="Goesmann A."/>
            <person name="Henrissat B."/>
            <person name="Duncan S.H."/>
            <person name="Flint H.J."/>
        </authorList>
    </citation>
    <scope>NUCLEOTIDE SEQUENCE</scope>
    <source>
        <strain evidence="3">NBRC 103408</strain>
    </source>
</reference>
<reference evidence="3" key="2">
    <citation type="submission" date="2023-01" db="EMBL/GenBank/DDBJ databases">
        <title>Draft genome sequence of Sneathiella chinensis strain NBRC 103408.</title>
        <authorList>
            <person name="Sun Q."/>
            <person name="Mori K."/>
        </authorList>
    </citation>
    <scope>NUCLEOTIDE SEQUENCE</scope>
    <source>
        <strain evidence="3">NBRC 103408</strain>
    </source>
</reference>
<dbReference type="Proteomes" id="UP001161409">
    <property type="component" value="Unassembled WGS sequence"/>
</dbReference>
<dbReference type="PIRSF" id="PIRSF005578">
    <property type="entry name" value="TlyA"/>
    <property type="match status" value="1"/>
</dbReference>
<dbReference type="InterPro" id="IPR004538">
    <property type="entry name" value="Hemolysin_A/TlyA"/>
</dbReference>
<dbReference type="InterPro" id="IPR002877">
    <property type="entry name" value="RNA_MeTrfase_FtsJ_dom"/>
</dbReference>
<organism evidence="3 4">
    <name type="scientific">Sneathiella chinensis</name>
    <dbReference type="NCBI Taxonomy" id="349750"/>
    <lineage>
        <taxon>Bacteria</taxon>
        <taxon>Pseudomonadati</taxon>
        <taxon>Pseudomonadota</taxon>
        <taxon>Alphaproteobacteria</taxon>
        <taxon>Sneathiellales</taxon>
        <taxon>Sneathiellaceae</taxon>
        <taxon>Sneathiella</taxon>
    </lineage>
</organism>
<accession>A0ABQ5U7E5</accession>
<keyword evidence="4" id="KW-1185">Reference proteome</keyword>
<keyword evidence="1" id="KW-0694">RNA-binding</keyword>
<comment type="caution">
    <text evidence="3">The sequence shown here is derived from an EMBL/GenBank/DDBJ whole genome shotgun (WGS) entry which is preliminary data.</text>
</comment>
<gene>
    <name evidence="3" type="ORF">GCM10007924_15920</name>
</gene>
<name>A0ABQ5U7E5_9PROT</name>
<proteinExistence type="predicted"/>
<dbReference type="SUPFAM" id="SSF53335">
    <property type="entry name" value="S-adenosyl-L-methionine-dependent methyltransferases"/>
    <property type="match status" value="1"/>
</dbReference>
<dbReference type="PANTHER" id="PTHR32319:SF0">
    <property type="entry name" value="BACTERIAL HEMOLYSIN-LIKE PROTEIN"/>
    <property type="match status" value="1"/>
</dbReference>
<feature type="domain" description="Ribosomal RNA methyltransferase FtsJ" evidence="2">
    <location>
        <begin position="36"/>
        <end position="219"/>
    </location>
</feature>
<dbReference type="InterPro" id="IPR029063">
    <property type="entry name" value="SAM-dependent_MTases_sf"/>
</dbReference>
<protein>
    <submittedName>
        <fullName evidence="3">TlyA family rRNA (Cytidine-2'-O)-methyltransferase</fullName>
    </submittedName>
</protein>